<dbReference type="InterPro" id="IPR000639">
    <property type="entry name" value="Epox_hydrolase-like"/>
</dbReference>
<dbReference type="SUPFAM" id="SSF53474">
    <property type="entry name" value="alpha/beta-Hydrolases"/>
    <property type="match status" value="1"/>
</dbReference>
<dbReference type="GO" id="GO:0016787">
    <property type="term" value="F:hydrolase activity"/>
    <property type="evidence" value="ECO:0007669"/>
    <property type="project" value="UniProtKB-KW"/>
</dbReference>
<proteinExistence type="inferred from homology"/>
<dbReference type="PANTHER" id="PTHR43329">
    <property type="entry name" value="EPOXIDE HYDROLASE"/>
    <property type="match status" value="1"/>
</dbReference>
<accession>A0AAN7VP88</accession>
<evidence type="ECO:0000259" key="3">
    <source>
        <dbReference type="Pfam" id="PF00561"/>
    </source>
</evidence>
<evidence type="ECO:0000256" key="2">
    <source>
        <dbReference type="ARBA" id="ARBA00038334"/>
    </source>
</evidence>
<gene>
    <name evidence="4" type="ORF">LTR97_009070</name>
</gene>
<dbReference type="EMBL" id="JAVRQU010000015">
    <property type="protein sequence ID" value="KAK5694480.1"/>
    <property type="molecule type" value="Genomic_DNA"/>
</dbReference>
<dbReference type="PRINTS" id="PR00412">
    <property type="entry name" value="EPOXHYDRLASE"/>
</dbReference>
<dbReference type="Proteomes" id="UP001310594">
    <property type="component" value="Unassembled WGS sequence"/>
</dbReference>
<dbReference type="Pfam" id="PF00561">
    <property type="entry name" value="Abhydrolase_1"/>
    <property type="match status" value="1"/>
</dbReference>
<dbReference type="InterPro" id="IPR029058">
    <property type="entry name" value="AB_hydrolase_fold"/>
</dbReference>
<name>A0AAN7VP88_9PEZI</name>
<keyword evidence="1" id="KW-0378">Hydrolase</keyword>
<evidence type="ECO:0000313" key="5">
    <source>
        <dbReference type="Proteomes" id="UP001310594"/>
    </source>
</evidence>
<dbReference type="InterPro" id="IPR000073">
    <property type="entry name" value="AB_hydrolase_1"/>
</dbReference>
<evidence type="ECO:0000313" key="4">
    <source>
        <dbReference type="EMBL" id="KAK5694480.1"/>
    </source>
</evidence>
<reference evidence="4" key="1">
    <citation type="submission" date="2023-08" db="EMBL/GenBank/DDBJ databases">
        <title>Black Yeasts Isolated from many extreme environments.</title>
        <authorList>
            <person name="Coleine C."/>
            <person name="Stajich J.E."/>
            <person name="Selbmann L."/>
        </authorList>
    </citation>
    <scope>NUCLEOTIDE SEQUENCE</scope>
    <source>
        <strain evidence="4">CCFEE 5810</strain>
    </source>
</reference>
<comment type="similarity">
    <text evidence="2">Belongs to the AB hydrolase superfamily. Epoxide hydrolase family.</text>
</comment>
<organism evidence="4 5">
    <name type="scientific">Elasticomyces elasticus</name>
    <dbReference type="NCBI Taxonomy" id="574655"/>
    <lineage>
        <taxon>Eukaryota</taxon>
        <taxon>Fungi</taxon>
        <taxon>Dikarya</taxon>
        <taxon>Ascomycota</taxon>
        <taxon>Pezizomycotina</taxon>
        <taxon>Dothideomycetes</taxon>
        <taxon>Dothideomycetidae</taxon>
        <taxon>Mycosphaerellales</taxon>
        <taxon>Teratosphaeriaceae</taxon>
        <taxon>Elasticomyces</taxon>
    </lineage>
</organism>
<protein>
    <recommendedName>
        <fullName evidence="3">AB hydrolase-1 domain-containing protein</fullName>
    </recommendedName>
</protein>
<dbReference type="Gene3D" id="3.40.50.1820">
    <property type="entry name" value="alpha/beta hydrolase"/>
    <property type="match status" value="1"/>
</dbReference>
<dbReference type="NCBIfam" id="NF002938">
    <property type="entry name" value="PRK03592.1"/>
    <property type="match status" value="1"/>
</dbReference>
<evidence type="ECO:0000256" key="1">
    <source>
        <dbReference type="ARBA" id="ARBA00022801"/>
    </source>
</evidence>
<sequence length="317" mass="35788">MAATFETDVSSSFPYTLYRAKVLGLEMAYVDTQPGKANDIPTALFLHGNPTSSYLWRNVIPHVSPIMRCVAPDLIGMGQSSKPGNMPYRFTDHYTFLSTFINTVIPSGPVLLVVQDWGSALGLHWAYQQAELSSASPARVLGIALMEFVRPFPSWAEAALPAEMEKAFKGFRDPLIGRKVIIRQNAFVEQFHPQGQLRSMTDEEREYLGRPYLDPQSREPIWMWTNQVPIEGRPSDVYDIATRYHDWLLQCEVPKLLLWATPGILVKPEQAQWYLENLKNVEGVDLGAGLHFLMEDHPKAMGQAIAAWAKKIVQVEE</sequence>
<dbReference type="AlphaFoldDB" id="A0AAN7VP88"/>
<feature type="domain" description="AB hydrolase-1" evidence="3">
    <location>
        <begin position="44"/>
        <end position="162"/>
    </location>
</feature>
<comment type="caution">
    <text evidence="4">The sequence shown here is derived from an EMBL/GenBank/DDBJ whole genome shotgun (WGS) entry which is preliminary data.</text>
</comment>